<protein>
    <submittedName>
        <fullName evidence="1">Uncharacterized protein</fullName>
    </submittedName>
</protein>
<proteinExistence type="predicted"/>
<evidence type="ECO:0000313" key="2">
    <source>
        <dbReference type="Proteomes" id="UP000070433"/>
    </source>
</evidence>
<keyword evidence="2" id="KW-1185">Reference proteome</keyword>
<dbReference type="AlphaFoldDB" id="A0A127JVK3"/>
<sequence length="166" mass="19009">MIQPFIKPPTRFVFLWWRDTTGGFILAEQYYWLLTRFESAKDEAGTWGEFLDLVGAEIAAYVESFLENDEVKLVRSDSMGEALEHAYIFSTPEFPATQCAEESYTCFGSRLPLELKSSEIRTEYGIKVGVFPKARFLELQEAMSNAGCELRAELCDDDRVILNYGR</sequence>
<dbReference type="Proteomes" id="UP000070433">
    <property type="component" value="Chromosome"/>
</dbReference>
<name>A0A127JVK3_9BURK</name>
<evidence type="ECO:0000313" key="1">
    <source>
        <dbReference type="EMBL" id="AMO23909.1"/>
    </source>
</evidence>
<reference evidence="1 2" key="1">
    <citation type="journal article" date="2014" name="Int. J. Syst. Evol. Microbiol.">
        <title>Ramlibacter solisilvae sp. nov., isolated from forest soil, and emended description of the genus Ramlibacter.</title>
        <authorList>
            <person name="Lee H.J."/>
            <person name="Lee S.H."/>
            <person name="Lee S.S."/>
            <person name="Lee J.S."/>
            <person name="Kim Y."/>
            <person name="Kim S.C."/>
            <person name="Jeon C.O."/>
        </authorList>
    </citation>
    <scope>NUCLEOTIDE SEQUENCE [LARGE SCALE GENOMIC DNA]</scope>
    <source>
        <strain evidence="1 2">5-10</strain>
    </source>
</reference>
<gene>
    <name evidence="1" type="ORF">UC35_14865</name>
</gene>
<accession>A0A127JVK3</accession>
<dbReference type="RefSeq" id="WP_061500998.1">
    <property type="nucleotide sequence ID" value="NZ_CP010951.1"/>
</dbReference>
<dbReference type="EMBL" id="CP010951">
    <property type="protein sequence ID" value="AMO23909.1"/>
    <property type="molecule type" value="Genomic_DNA"/>
</dbReference>
<organism evidence="1 2">
    <name type="scientific">Ramlibacter tataouinensis</name>
    <dbReference type="NCBI Taxonomy" id="94132"/>
    <lineage>
        <taxon>Bacteria</taxon>
        <taxon>Pseudomonadati</taxon>
        <taxon>Pseudomonadota</taxon>
        <taxon>Betaproteobacteria</taxon>
        <taxon>Burkholderiales</taxon>
        <taxon>Comamonadaceae</taxon>
        <taxon>Ramlibacter</taxon>
    </lineage>
</organism>